<dbReference type="EMBL" id="AP023321">
    <property type="protein sequence ID" value="BCI60384.1"/>
    <property type="molecule type" value="Genomic_DNA"/>
</dbReference>
<dbReference type="Proteomes" id="UP000593890">
    <property type="component" value="Chromosome"/>
</dbReference>
<accession>A0A7I8D6W4</accession>
<organism evidence="1 2">
    <name type="scientific">Solibaculum mannosilyticum</name>
    <dbReference type="NCBI Taxonomy" id="2780922"/>
    <lineage>
        <taxon>Bacteria</taxon>
        <taxon>Bacillati</taxon>
        <taxon>Bacillota</taxon>
        <taxon>Clostridia</taxon>
        <taxon>Eubacteriales</taxon>
        <taxon>Oscillospiraceae</taxon>
        <taxon>Solibaculum</taxon>
    </lineage>
</organism>
<sequence>MSDKKTGKNAFLMYKGKPLVRNGKTIYYGSMADKYVVMLQVLSTKPYQDMEIADKVLVQLMYTDPEIRARDRIVKKSEKEGLYNALDIGSIWLERALRDQ</sequence>
<dbReference type="AlphaFoldDB" id="A0A7I8D6W4"/>
<evidence type="ECO:0000313" key="2">
    <source>
        <dbReference type="Proteomes" id="UP000593890"/>
    </source>
</evidence>
<gene>
    <name evidence="1" type="ORF">C12CBH8_10230</name>
</gene>
<proteinExistence type="predicted"/>
<keyword evidence="2" id="KW-1185">Reference proteome</keyword>
<evidence type="ECO:0000313" key="1">
    <source>
        <dbReference type="EMBL" id="BCI60384.1"/>
    </source>
</evidence>
<protein>
    <submittedName>
        <fullName evidence="1">Uncharacterized protein</fullName>
    </submittedName>
</protein>
<reference evidence="2" key="1">
    <citation type="submission" date="2020-07" db="EMBL/GenBank/DDBJ databases">
        <title>Complete genome sequencing of Clostridia bacterium strain 12CBH8.</title>
        <authorList>
            <person name="Sakamoto M."/>
            <person name="Murakami T."/>
            <person name="Mori H."/>
        </authorList>
    </citation>
    <scope>NUCLEOTIDE SEQUENCE [LARGE SCALE GENOMIC DNA]</scope>
    <source>
        <strain evidence="2">12CBH8</strain>
    </source>
</reference>
<dbReference type="KEGG" id="sman:C12CBH8_10230"/>
<dbReference type="RefSeq" id="WP_215533708.1">
    <property type="nucleotide sequence ID" value="NZ_AP023321.1"/>
</dbReference>
<name>A0A7I8D6W4_9FIRM</name>